<name>A0A0X8JDX4_ACTRD</name>
<dbReference type="CDD" id="cd17299">
    <property type="entry name" value="acetolactate_decarboxylase"/>
    <property type="match status" value="1"/>
</dbReference>
<evidence type="ECO:0000256" key="2">
    <source>
        <dbReference type="ARBA" id="ARBA00005170"/>
    </source>
</evidence>
<dbReference type="EMBL" id="CP014228">
    <property type="protein sequence ID" value="AMD87070.1"/>
    <property type="molecule type" value="Genomic_DNA"/>
</dbReference>
<dbReference type="InterPro" id="IPR005128">
    <property type="entry name" value="Acetolactate_a_deCO2ase"/>
</dbReference>
<evidence type="ECO:0000256" key="3">
    <source>
        <dbReference type="ARBA" id="ARBA00007106"/>
    </source>
</evidence>
<dbReference type="PIRSF" id="PIRSF001332">
    <property type="entry name" value="Acetolac_decarb"/>
    <property type="match status" value="1"/>
</dbReference>
<evidence type="ECO:0000313" key="10">
    <source>
        <dbReference type="EMBL" id="AMD87070.1"/>
    </source>
</evidence>
<evidence type="ECO:0000256" key="8">
    <source>
        <dbReference type="ARBA" id="ARBA00023239"/>
    </source>
</evidence>
<dbReference type="EC" id="4.1.1.5" evidence="4 9"/>
<dbReference type="KEGG" id="ard:AXF14_05015"/>
<reference evidence="11" key="1">
    <citation type="submission" date="2016-02" db="EMBL/GenBank/DDBJ databases">
        <authorList>
            <person name="Holder M.E."/>
            <person name="Ajami N.J."/>
            <person name="Petrosino J.F."/>
        </authorList>
    </citation>
    <scope>NUCLEOTIDE SEQUENCE [LARGE SCALE GENOMIC DNA]</scope>
    <source>
        <strain evidence="11">CCUG 36733</strain>
    </source>
</reference>
<evidence type="ECO:0000256" key="9">
    <source>
        <dbReference type="PIRNR" id="PIRNR001332"/>
    </source>
</evidence>
<evidence type="ECO:0000256" key="5">
    <source>
        <dbReference type="ARBA" id="ARBA00020164"/>
    </source>
</evidence>
<comment type="similarity">
    <text evidence="3 9">Belongs to the alpha-acetolactate decarboxylase family.</text>
</comment>
<accession>A0A0X8JDX4</accession>
<keyword evidence="6 9" id="KW-0210">Decarboxylase</keyword>
<evidence type="ECO:0000313" key="11">
    <source>
        <dbReference type="Proteomes" id="UP000065220"/>
    </source>
</evidence>
<dbReference type="Proteomes" id="UP000065220">
    <property type="component" value="Chromosome"/>
</dbReference>
<evidence type="ECO:0000256" key="1">
    <source>
        <dbReference type="ARBA" id="ARBA00001784"/>
    </source>
</evidence>
<dbReference type="UniPathway" id="UPA00626">
    <property type="reaction ID" value="UER00678"/>
</dbReference>
<organism evidence="10 11">
    <name type="scientific">Actinomyces radicidentis</name>
    <dbReference type="NCBI Taxonomy" id="111015"/>
    <lineage>
        <taxon>Bacteria</taxon>
        <taxon>Bacillati</taxon>
        <taxon>Actinomycetota</taxon>
        <taxon>Actinomycetes</taxon>
        <taxon>Actinomycetales</taxon>
        <taxon>Actinomycetaceae</taxon>
        <taxon>Actinomyces</taxon>
    </lineage>
</organism>
<dbReference type="AlphaFoldDB" id="A0A0X8JDX4"/>
<dbReference type="Gene3D" id="3.30.1330.80">
    <property type="entry name" value="Hypothetical protein, similar to alpha- acetolactate decarboxylase, domain 2"/>
    <property type="match status" value="2"/>
</dbReference>
<dbReference type="Pfam" id="PF03306">
    <property type="entry name" value="AAL_decarboxy"/>
    <property type="match status" value="1"/>
</dbReference>
<evidence type="ECO:0000256" key="7">
    <source>
        <dbReference type="ARBA" id="ARBA00023061"/>
    </source>
</evidence>
<proteinExistence type="inferred from homology"/>
<dbReference type="OrthoDB" id="8612680at2"/>
<sequence>MSASAAVTRHEIFQTSLITALAQGVYEDEMTLAELLGHGSFGIGTFNELDGEMVILGGTCYRLRSDGSVSVPDLSERTPYAVVTNFVPTISRPVAGPVTRQEFSAFVDGLVPSSNYMYALRVTGRFAWASARTVERQERPYKPMVEATDGEAVVRREDFTGTIAGFRTPLYESGISVAGCHAHVIDDERGWGGHLVDFVLEEGTVELCLGTDFRLRLPLTEAFGAADLSEDMSEEIKQVEHH</sequence>
<evidence type="ECO:0000256" key="4">
    <source>
        <dbReference type="ARBA" id="ARBA00013204"/>
    </source>
</evidence>
<dbReference type="NCBIfam" id="TIGR01252">
    <property type="entry name" value="acetolac_decarb"/>
    <property type="match status" value="1"/>
</dbReference>
<keyword evidence="11" id="KW-1185">Reference proteome</keyword>
<keyword evidence="8 9" id="KW-0456">Lyase</keyword>
<dbReference type="GO" id="GO:0047605">
    <property type="term" value="F:acetolactate decarboxylase activity"/>
    <property type="evidence" value="ECO:0007669"/>
    <property type="project" value="UniProtKB-UniRule"/>
</dbReference>
<evidence type="ECO:0000256" key="6">
    <source>
        <dbReference type="ARBA" id="ARBA00022793"/>
    </source>
</evidence>
<keyword evidence="7 9" id="KW-0005">Acetoin biosynthesis</keyword>
<dbReference type="PANTHER" id="PTHR35524">
    <property type="entry name" value="ALPHA-ACETOLACTATE DECARBOXYLASE"/>
    <property type="match status" value="1"/>
</dbReference>
<comment type="pathway">
    <text evidence="2 9">Polyol metabolism; (R,R)-butane-2,3-diol biosynthesis; (R,R)-butane-2,3-diol from pyruvate: step 2/3.</text>
</comment>
<comment type="catalytic activity">
    <reaction evidence="1 9">
        <text>(2S)-2-acetolactate + H(+) = (R)-acetoin + CO2</text>
        <dbReference type="Rhea" id="RHEA:21580"/>
        <dbReference type="ChEBI" id="CHEBI:15378"/>
        <dbReference type="ChEBI" id="CHEBI:15686"/>
        <dbReference type="ChEBI" id="CHEBI:16526"/>
        <dbReference type="ChEBI" id="CHEBI:58476"/>
        <dbReference type="EC" id="4.1.1.5"/>
    </reaction>
</comment>
<dbReference type="RefSeq" id="WP_067941359.1">
    <property type="nucleotide sequence ID" value="NZ_CP014228.1"/>
</dbReference>
<gene>
    <name evidence="10" type="ORF">AXF14_05015</name>
</gene>
<dbReference type="STRING" id="111015.AXF14_05015"/>
<dbReference type="SUPFAM" id="SSF117856">
    <property type="entry name" value="AF0104/ALDC/Ptd012-like"/>
    <property type="match status" value="1"/>
</dbReference>
<dbReference type="PANTHER" id="PTHR35524:SF1">
    <property type="entry name" value="ALPHA-ACETOLACTATE DECARBOXYLASE"/>
    <property type="match status" value="1"/>
</dbReference>
<protein>
    <recommendedName>
        <fullName evidence="5 9">Alpha-acetolactate decarboxylase</fullName>
        <ecNumber evidence="4 9">4.1.1.5</ecNumber>
    </recommendedName>
</protein>
<dbReference type="GO" id="GO:0045151">
    <property type="term" value="P:acetoin biosynthetic process"/>
    <property type="evidence" value="ECO:0007669"/>
    <property type="project" value="UniProtKB-UniRule"/>
</dbReference>